<dbReference type="Proteomes" id="UP000230069">
    <property type="component" value="Unassembled WGS sequence"/>
</dbReference>
<sequence length="74" mass="8995">MDLCSSDYYNLDFCKLVINVTYYVHIDTTCQFPYKFLFCSIIMLYLLKKSRIFVNRIIFFIWQVTGHKPCHRLI</sequence>
<evidence type="ECO:0000256" key="1">
    <source>
        <dbReference type="SAM" id="Phobius"/>
    </source>
</evidence>
<evidence type="ECO:0000313" key="2">
    <source>
        <dbReference type="EMBL" id="PIA35209.1"/>
    </source>
</evidence>
<reference evidence="2 3" key="1">
    <citation type="submission" date="2017-09" db="EMBL/GenBank/DDBJ databases">
        <title>WGS assembly of Aquilegia coerulea Goldsmith.</title>
        <authorList>
            <person name="Hodges S."/>
            <person name="Kramer E."/>
            <person name="Nordborg M."/>
            <person name="Tomkins J."/>
            <person name="Borevitz J."/>
            <person name="Derieg N."/>
            <person name="Yan J."/>
            <person name="Mihaltcheva S."/>
            <person name="Hayes R.D."/>
            <person name="Rokhsar D."/>
        </authorList>
    </citation>
    <scope>NUCLEOTIDE SEQUENCE [LARGE SCALE GENOMIC DNA]</scope>
    <source>
        <strain evidence="3">cv. Goldsmith</strain>
    </source>
</reference>
<accession>A0A2G5CVB3</accession>
<proteinExistence type="predicted"/>
<keyword evidence="1" id="KW-0472">Membrane</keyword>
<name>A0A2G5CVB3_AQUCA</name>
<feature type="transmembrane region" description="Helical" evidence="1">
    <location>
        <begin position="32"/>
        <end position="47"/>
    </location>
</feature>
<dbReference type="AlphaFoldDB" id="A0A2G5CVB3"/>
<evidence type="ECO:0000313" key="3">
    <source>
        <dbReference type="Proteomes" id="UP000230069"/>
    </source>
</evidence>
<gene>
    <name evidence="2" type="ORF">AQUCO_03600104v1</name>
</gene>
<dbReference type="InParanoid" id="A0A2G5CVB3"/>
<organism evidence="2 3">
    <name type="scientific">Aquilegia coerulea</name>
    <name type="common">Rocky mountain columbine</name>
    <dbReference type="NCBI Taxonomy" id="218851"/>
    <lineage>
        <taxon>Eukaryota</taxon>
        <taxon>Viridiplantae</taxon>
        <taxon>Streptophyta</taxon>
        <taxon>Embryophyta</taxon>
        <taxon>Tracheophyta</taxon>
        <taxon>Spermatophyta</taxon>
        <taxon>Magnoliopsida</taxon>
        <taxon>Ranunculales</taxon>
        <taxon>Ranunculaceae</taxon>
        <taxon>Thalictroideae</taxon>
        <taxon>Aquilegia</taxon>
    </lineage>
</organism>
<keyword evidence="1" id="KW-1133">Transmembrane helix</keyword>
<keyword evidence="3" id="KW-1185">Reference proteome</keyword>
<protein>
    <submittedName>
        <fullName evidence="2">Uncharacterized protein</fullName>
    </submittedName>
</protein>
<dbReference type="EMBL" id="KZ305053">
    <property type="protein sequence ID" value="PIA35209.1"/>
    <property type="molecule type" value="Genomic_DNA"/>
</dbReference>
<keyword evidence="1" id="KW-0812">Transmembrane</keyword>